<name>A0A4V6P470_9GAMM</name>
<dbReference type="RefSeq" id="WP_131865262.1">
    <property type="nucleotide sequence ID" value="NZ_SMCR01000004.1"/>
</dbReference>
<dbReference type="Pfam" id="PF00550">
    <property type="entry name" value="PP-binding"/>
    <property type="match status" value="1"/>
</dbReference>
<proteinExistence type="predicted"/>
<sequence>MNSKLDVGNIDRIRQTLYDILAYRLGRSQMDISSKHHLANELYMDSLDWLEVDIGISEAFGFDLAIDDIFQMETVEDLVVLVAKKTTLPQK</sequence>
<dbReference type="PROSITE" id="PS50075">
    <property type="entry name" value="CARRIER"/>
    <property type="match status" value="1"/>
</dbReference>
<keyword evidence="3" id="KW-1185">Reference proteome</keyword>
<dbReference type="Proteomes" id="UP000295719">
    <property type="component" value="Unassembled WGS sequence"/>
</dbReference>
<accession>A0A4V6P470</accession>
<evidence type="ECO:0000259" key="1">
    <source>
        <dbReference type="PROSITE" id="PS50075"/>
    </source>
</evidence>
<dbReference type="Gene3D" id="1.10.1200.10">
    <property type="entry name" value="ACP-like"/>
    <property type="match status" value="1"/>
</dbReference>
<gene>
    <name evidence="2" type="ORF">EDC52_104119</name>
</gene>
<feature type="domain" description="Carrier" evidence="1">
    <location>
        <begin position="11"/>
        <end position="86"/>
    </location>
</feature>
<dbReference type="AlphaFoldDB" id="A0A4V6P470"/>
<protein>
    <submittedName>
        <fullName evidence="2">Acyl carrier protein</fullName>
    </submittedName>
</protein>
<comment type="caution">
    <text evidence="2">The sequence shown here is derived from an EMBL/GenBank/DDBJ whole genome shotgun (WGS) entry which is preliminary data.</text>
</comment>
<dbReference type="EMBL" id="SMCR01000004">
    <property type="protein sequence ID" value="TCV96679.1"/>
    <property type="molecule type" value="Genomic_DNA"/>
</dbReference>
<evidence type="ECO:0000313" key="2">
    <source>
        <dbReference type="EMBL" id="TCV96679.1"/>
    </source>
</evidence>
<dbReference type="OrthoDB" id="6637974at2"/>
<reference evidence="2 3" key="1">
    <citation type="submission" date="2019-03" db="EMBL/GenBank/DDBJ databases">
        <title>Genomic Encyclopedia of Type Strains, Phase IV (KMG-IV): sequencing the most valuable type-strain genomes for metagenomic binning, comparative biology and taxonomic classification.</title>
        <authorList>
            <person name="Goeker M."/>
        </authorList>
    </citation>
    <scope>NUCLEOTIDE SEQUENCE [LARGE SCALE GENOMIC DNA]</scope>
    <source>
        <strain evidence="2 3">DSM 19580</strain>
    </source>
</reference>
<dbReference type="InterPro" id="IPR036736">
    <property type="entry name" value="ACP-like_sf"/>
</dbReference>
<dbReference type="InterPro" id="IPR009081">
    <property type="entry name" value="PP-bd_ACP"/>
</dbReference>
<organism evidence="2 3">
    <name type="scientific">Biostraticola tofi</name>
    <dbReference type="NCBI Taxonomy" id="466109"/>
    <lineage>
        <taxon>Bacteria</taxon>
        <taxon>Pseudomonadati</taxon>
        <taxon>Pseudomonadota</taxon>
        <taxon>Gammaproteobacteria</taxon>
        <taxon>Enterobacterales</taxon>
        <taxon>Bruguierivoracaceae</taxon>
        <taxon>Biostraticola</taxon>
    </lineage>
</organism>
<evidence type="ECO:0000313" key="3">
    <source>
        <dbReference type="Proteomes" id="UP000295719"/>
    </source>
</evidence>
<dbReference type="SUPFAM" id="SSF47336">
    <property type="entry name" value="ACP-like"/>
    <property type="match status" value="1"/>
</dbReference>